<protein>
    <submittedName>
        <fullName evidence="1">Uncharacterized protein</fullName>
    </submittedName>
</protein>
<evidence type="ECO:0000313" key="2">
    <source>
        <dbReference type="Proteomes" id="UP000241856"/>
    </source>
</evidence>
<proteinExistence type="predicted"/>
<evidence type="ECO:0000313" key="1">
    <source>
        <dbReference type="EMBL" id="AUV57118.1"/>
    </source>
</evidence>
<reference evidence="1 2" key="1">
    <citation type="submission" date="2017-12" db="EMBL/GenBank/DDBJ databases">
        <title>Genomic analysis of a novel phage Ec_L1 lytic to Enterobacter cloacae.</title>
        <authorList>
            <person name="Li Z."/>
            <person name="Ren H."/>
            <person name="Xu Y."/>
        </authorList>
    </citation>
    <scope>NUCLEOTIDE SEQUENCE [LARGE SCALE GENOMIC DNA]</scope>
</reference>
<keyword evidence="2" id="KW-1185">Reference proteome</keyword>
<organism evidence="1 2">
    <name type="scientific">Enterobacter phage Ec_L1</name>
    <dbReference type="NCBI Taxonomy" id="2070180"/>
    <lineage>
        <taxon>Viruses</taxon>
        <taxon>Duplodnaviria</taxon>
        <taxon>Heunggongvirae</taxon>
        <taxon>Uroviricota</taxon>
        <taxon>Caudoviricetes</taxon>
        <taxon>Drexlerviridae</taxon>
        <taxon>Eclunavirus</taxon>
        <taxon>Eclunavirus EcL1</taxon>
    </lineage>
</organism>
<dbReference type="OrthoDB" id="41561at10239"/>
<dbReference type="Proteomes" id="UP000241856">
    <property type="component" value="Segment"/>
</dbReference>
<sequence>MNINKNLSKSDKWAVYRALVVLVLVEAGYNKDHFELADSLDMSFEEVENIPIEEWHAVIMKDLHEMIADCPEDFG</sequence>
<dbReference type="EMBL" id="MG732930">
    <property type="protein sequence ID" value="AUV57118.1"/>
    <property type="molecule type" value="Genomic_DNA"/>
</dbReference>
<name>A0A2P0W9T0_9CAUD</name>
<accession>A0A2P0W9T0</accession>
<gene>
    <name evidence="1" type="ORF">Ec04</name>
</gene>